<dbReference type="InterPro" id="IPR019644">
    <property type="entry name" value="DUF2508"/>
</dbReference>
<reference evidence="1 2" key="1">
    <citation type="submission" date="2021-03" db="EMBL/GenBank/DDBJ databases">
        <title>Antimicrobial resistance genes in bacteria isolated from Japanese honey, and their potential for conferring macrolide and lincosamide resistance in the American foulbrood pathogen Paenibacillus larvae.</title>
        <authorList>
            <person name="Okamoto M."/>
            <person name="Kumagai M."/>
            <person name="Kanamori H."/>
            <person name="Takamatsu D."/>
        </authorList>
    </citation>
    <scope>NUCLEOTIDE SEQUENCE [LARGE SCALE GENOMIC DNA]</scope>
    <source>
        <strain evidence="1 2">J1TS3</strain>
    </source>
</reference>
<organism evidence="1 2">
    <name type="scientific">Siminovitchia fordii</name>
    <dbReference type="NCBI Taxonomy" id="254759"/>
    <lineage>
        <taxon>Bacteria</taxon>
        <taxon>Bacillati</taxon>
        <taxon>Bacillota</taxon>
        <taxon>Bacilli</taxon>
        <taxon>Bacillales</taxon>
        <taxon>Bacillaceae</taxon>
        <taxon>Siminovitchia</taxon>
    </lineage>
</organism>
<dbReference type="RefSeq" id="WP_018708575.1">
    <property type="nucleotide sequence ID" value="NZ_BOQT01000023.1"/>
</dbReference>
<evidence type="ECO:0000313" key="2">
    <source>
        <dbReference type="Proteomes" id="UP000680279"/>
    </source>
</evidence>
<evidence type="ECO:0008006" key="3">
    <source>
        <dbReference type="Google" id="ProtNLM"/>
    </source>
</evidence>
<sequence>MFRKHKLRKEFDHRLIDLMGNVKKEWDQKSDMLKLSYEPNDELQYQMLLAKAKYIFLFKEAKKRKISIKNQ</sequence>
<comment type="caution">
    <text evidence="1">The sequence shown here is derived from an EMBL/GenBank/DDBJ whole genome shotgun (WGS) entry which is preliminary data.</text>
</comment>
<name>A0ABQ4KCN4_9BACI</name>
<dbReference type="Pfam" id="PF10704">
    <property type="entry name" value="DUF2508"/>
    <property type="match status" value="1"/>
</dbReference>
<dbReference type="EMBL" id="BOQT01000023">
    <property type="protein sequence ID" value="GIN22935.1"/>
    <property type="molecule type" value="Genomic_DNA"/>
</dbReference>
<accession>A0ABQ4KCN4</accession>
<protein>
    <recommendedName>
        <fullName evidence="3">DUF2508 family protein</fullName>
    </recommendedName>
</protein>
<gene>
    <name evidence="1" type="ORF">J1TS3_40690</name>
</gene>
<evidence type="ECO:0000313" key="1">
    <source>
        <dbReference type="EMBL" id="GIN22935.1"/>
    </source>
</evidence>
<dbReference type="Proteomes" id="UP000680279">
    <property type="component" value="Unassembled WGS sequence"/>
</dbReference>
<proteinExistence type="predicted"/>
<keyword evidence="2" id="KW-1185">Reference proteome</keyword>